<gene>
    <name evidence="7" type="ORF">ABZ921_21055</name>
</gene>
<evidence type="ECO:0000256" key="2">
    <source>
        <dbReference type="ARBA" id="ARBA00022692"/>
    </source>
</evidence>
<feature type="transmembrane region" description="Helical" evidence="6">
    <location>
        <begin position="97"/>
        <end position="116"/>
    </location>
</feature>
<evidence type="ECO:0000256" key="5">
    <source>
        <dbReference type="SAM" id="MobiDB-lite"/>
    </source>
</evidence>
<dbReference type="EMBL" id="JBEYXV010000010">
    <property type="protein sequence ID" value="MEU6823128.1"/>
    <property type="molecule type" value="Genomic_DNA"/>
</dbReference>
<evidence type="ECO:0000256" key="4">
    <source>
        <dbReference type="ARBA" id="ARBA00023136"/>
    </source>
</evidence>
<accession>A0ABV3BQ43</accession>
<evidence type="ECO:0000256" key="6">
    <source>
        <dbReference type="SAM" id="Phobius"/>
    </source>
</evidence>
<evidence type="ECO:0000256" key="1">
    <source>
        <dbReference type="ARBA" id="ARBA00004141"/>
    </source>
</evidence>
<feature type="compositionally biased region" description="Low complexity" evidence="5">
    <location>
        <begin position="1"/>
        <end position="15"/>
    </location>
</feature>
<sequence>MSATVPTTTSATVSPRPRHRSGSRTRGRGARVTLRTLQVLLGVFFAVASGAPKLIAHPTAVESFDRLGWGAPGMYTIGALEVLGGIALLLPLLSSIAATAFIGLMIGAFVVSVTAFGGENAATPPILILPLAWIAWARRGETAELIARLRRRGAPAEIRP</sequence>
<dbReference type="Pfam" id="PF13564">
    <property type="entry name" value="DoxX_2"/>
    <property type="match status" value="1"/>
</dbReference>
<proteinExistence type="predicted"/>
<organism evidence="7 8">
    <name type="scientific">Streptomyces atriruber</name>
    <dbReference type="NCBI Taxonomy" id="545121"/>
    <lineage>
        <taxon>Bacteria</taxon>
        <taxon>Bacillati</taxon>
        <taxon>Actinomycetota</taxon>
        <taxon>Actinomycetes</taxon>
        <taxon>Kitasatosporales</taxon>
        <taxon>Streptomycetaceae</taxon>
        <taxon>Streptomyces</taxon>
    </lineage>
</organism>
<keyword evidence="8" id="KW-1185">Reference proteome</keyword>
<evidence type="ECO:0000313" key="7">
    <source>
        <dbReference type="EMBL" id="MEU6823128.1"/>
    </source>
</evidence>
<protein>
    <submittedName>
        <fullName evidence="7">DoxX family protein</fullName>
    </submittedName>
</protein>
<feature type="compositionally biased region" description="Basic residues" evidence="5">
    <location>
        <begin position="16"/>
        <end position="27"/>
    </location>
</feature>
<keyword evidence="2 6" id="KW-0812">Transmembrane</keyword>
<dbReference type="RefSeq" id="WP_359351207.1">
    <property type="nucleotide sequence ID" value="NZ_JBEYXV010000010.1"/>
</dbReference>
<evidence type="ECO:0000313" key="8">
    <source>
        <dbReference type="Proteomes" id="UP001551176"/>
    </source>
</evidence>
<dbReference type="Proteomes" id="UP001551176">
    <property type="component" value="Unassembled WGS sequence"/>
</dbReference>
<feature type="transmembrane region" description="Helical" evidence="6">
    <location>
        <begin position="71"/>
        <end position="90"/>
    </location>
</feature>
<keyword evidence="3 6" id="KW-1133">Transmembrane helix</keyword>
<dbReference type="InterPro" id="IPR032808">
    <property type="entry name" value="DoxX"/>
</dbReference>
<feature type="region of interest" description="Disordered" evidence="5">
    <location>
        <begin position="1"/>
        <end position="27"/>
    </location>
</feature>
<evidence type="ECO:0000256" key="3">
    <source>
        <dbReference type="ARBA" id="ARBA00022989"/>
    </source>
</evidence>
<comment type="caution">
    <text evidence="7">The sequence shown here is derived from an EMBL/GenBank/DDBJ whole genome shotgun (WGS) entry which is preliminary data.</text>
</comment>
<name>A0ABV3BQ43_9ACTN</name>
<feature type="transmembrane region" description="Helical" evidence="6">
    <location>
        <begin position="32"/>
        <end position="51"/>
    </location>
</feature>
<comment type="subcellular location">
    <subcellularLocation>
        <location evidence="1">Membrane</location>
        <topology evidence="1">Multi-pass membrane protein</topology>
    </subcellularLocation>
</comment>
<reference evidence="7 8" key="1">
    <citation type="submission" date="2024-06" db="EMBL/GenBank/DDBJ databases">
        <title>The Natural Products Discovery Center: Release of the First 8490 Sequenced Strains for Exploring Actinobacteria Biosynthetic Diversity.</title>
        <authorList>
            <person name="Kalkreuter E."/>
            <person name="Kautsar S.A."/>
            <person name="Yang D."/>
            <person name="Bader C.D."/>
            <person name="Teijaro C.N."/>
            <person name="Fluegel L."/>
            <person name="Davis C.M."/>
            <person name="Simpson J.R."/>
            <person name="Lauterbach L."/>
            <person name="Steele A.D."/>
            <person name="Gui C."/>
            <person name="Meng S."/>
            <person name="Li G."/>
            <person name="Viehrig K."/>
            <person name="Ye F."/>
            <person name="Su P."/>
            <person name="Kiefer A.F."/>
            <person name="Nichols A."/>
            <person name="Cepeda A.J."/>
            <person name="Yan W."/>
            <person name="Fan B."/>
            <person name="Jiang Y."/>
            <person name="Adhikari A."/>
            <person name="Zheng C.-J."/>
            <person name="Schuster L."/>
            <person name="Cowan T.M."/>
            <person name="Smanski M.J."/>
            <person name="Chevrette M.G."/>
            <person name="De Carvalho L.P.S."/>
            <person name="Shen B."/>
        </authorList>
    </citation>
    <scope>NUCLEOTIDE SEQUENCE [LARGE SCALE GENOMIC DNA]</scope>
    <source>
        <strain evidence="7 8">NPDC046838</strain>
    </source>
</reference>
<keyword evidence="4 6" id="KW-0472">Membrane</keyword>